<reference evidence="3" key="1">
    <citation type="submission" date="2018-05" db="EMBL/GenBank/DDBJ databases">
        <title>Draft genome sequence of Stemphylium lycopersici strain CIDEFI 213.</title>
        <authorList>
            <person name="Medina R."/>
            <person name="Franco M.E.E."/>
            <person name="Lucentini C.G."/>
            <person name="Saparrat M.C.N."/>
            <person name="Balatti P.A."/>
        </authorList>
    </citation>
    <scope>NUCLEOTIDE SEQUENCE [LARGE SCALE GENOMIC DNA]</scope>
    <source>
        <strain evidence="3">CIDEFI 213</strain>
    </source>
</reference>
<feature type="region of interest" description="Disordered" evidence="1">
    <location>
        <begin position="255"/>
        <end position="276"/>
    </location>
</feature>
<evidence type="ECO:0000313" key="3">
    <source>
        <dbReference type="Proteomes" id="UP000249619"/>
    </source>
</evidence>
<feature type="region of interest" description="Disordered" evidence="1">
    <location>
        <begin position="30"/>
        <end position="79"/>
    </location>
</feature>
<feature type="compositionally biased region" description="Polar residues" evidence="1">
    <location>
        <begin position="62"/>
        <end position="79"/>
    </location>
</feature>
<dbReference type="Proteomes" id="UP000249619">
    <property type="component" value="Unassembled WGS sequence"/>
</dbReference>
<gene>
    <name evidence="2" type="ORF">DDE83_005770</name>
</gene>
<dbReference type="OrthoDB" id="3694634at2759"/>
<accession>A0A364N120</accession>
<protein>
    <submittedName>
        <fullName evidence="2">Uncharacterized protein</fullName>
    </submittedName>
</protein>
<name>A0A364N120_STELY</name>
<evidence type="ECO:0000256" key="1">
    <source>
        <dbReference type="SAM" id="MobiDB-lite"/>
    </source>
</evidence>
<dbReference type="AlphaFoldDB" id="A0A364N120"/>
<evidence type="ECO:0000313" key="2">
    <source>
        <dbReference type="EMBL" id="RAR08933.1"/>
    </source>
</evidence>
<organism evidence="2 3">
    <name type="scientific">Stemphylium lycopersici</name>
    <name type="common">Tomato gray leaf spot disease fungus</name>
    <name type="synonym">Thyrospora lycopersici</name>
    <dbReference type="NCBI Taxonomy" id="183478"/>
    <lineage>
        <taxon>Eukaryota</taxon>
        <taxon>Fungi</taxon>
        <taxon>Dikarya</taxon>
        <taxon>Ascomycota</taxon>
        <taxon>Pezizomycotina</taxon>
        <taxon>Dothideomycetes</taxon>
        <taxon>Pleosporomycetidae</taxon>
        <taxon>Pleosporales</taxon>
        <taxon>Pleosporineae</taxon>
        <taxon>Pleosporaceae</taxon>
        <taxon>Stemphylium</taxon>
    </lineage>
</organism>
<dbReference type="EMBL" id="QGDH01000081">
    <property type="protein sequence ID" value="RAR08933.1"/>
    <property type="molecule type" value="Genomic_DNA"/>
</dbReference>
<feature type="compositionally biased region" description="Polar residues" evidence="1">
    <location>
        <begin position="30"/>
        <end position="51"/>
    </location>
</feature>
<keyword evidence="3" id="KW-1185">Reference proteome</keyword>
<proteinExistence type="predicted"/>
<comment type="caution">
    <text evidence="2">The sequence shown here is derived from an EMBL/GenBank/DDBJ whole genome shotgun (WGS) entry which is preliminary data.</text>
</comment>
<sequence length="276" mass="29879">MSSLVVLPAPLPSTSITLGQLITDPLANTSASLKPSRVPNSKQAATQSKYQDTIAHDDHGRFTSTGSISNLTGQASDSPSNLLTLTAEQMSHTTLDRPTTIFNQLRRDSTTRAFLRKMTQEGTPVYFVTGLQTVRKPMFKRAVVDQGSTASAEATPDSPHFRLPVRRVDSADDMASANKDPQQEEVVLAVELLKLKCRVGATNEPHTISDIDYSWSYHGLEDDEDDELEQLSIGLGKAVEAAELRAMAGIMVDDGAAEDRWGRSEEDSDDGGIGGF</sequence>